<protein>
    <recommendedName>
        <fullName evidence="4">HNH nuclease domain-containing protein</fullName>
    </recommendedName>
</protein>
<dbReference type="EMBL" id="KZ293695">
    <property type="protein sequence ID" value="PBK84869.1"/>
    <property type="molecule type" value="Genomic_DNA"/>
</dbReference>
<organism evidence="2 3">
    <name type="scientific">Armillaria gallica</name>
    <name type="common">Bulbous honey fungus</name>
    <name type="synonym">Armillaria bulbosa</name>
    <dbReference type="NCBI Taxonomy" id="47427"/>
    <lineage>
        <taxon>Eukaryota</taxon>
        <taxon>Fungi</taxon>
        <taxon>Dikarya</taxon>
        <taxon>Basidiomycota</taxon>
        <taxon>Agaricomycotina</taxon>
        <taxon>Agaricomycetes</taxon>
        <taxon>Agaricomycetidae</taxon>
        <taxon>Agaricales</taxon>
        <taxon>Marasmiineae</taxon>
        <taxon>Physalacriaceae</taxon>
        <taxon>Armillaria</taxon>
    </lineage>
</organism>
<name>A0A2H3CP72_ARMGA</name>
<dbReference type="InParanoid" id="A0A2H3CP72"/>
<keyword evidence="1" id="KW-0472">Membrane</keyword>
<accession>A0A2H3CP72</accession>
<dbReference type="Proteomes" id="UP000217790">
    <property type="component" value="Unassembled WGS sequence"/>
</dbReference>
<reference evidence="3" key="1">
    <citation type="journal article" date="2017" name="Nat. Ecol. Evol.">
        <title>Genome expansion and lineage-specific genetic innovations in the forest pathogenic fungi Armillaria.</title>
        <authorList>
            <person name="Sipos G."/>
            <person name="Prasanna A.N."/>
            <person name="Walter M.C."/>
            <person name="O'Connor E."/>
            <person name="Balint B."/>
            <person name="Krizsan K."/>
            <person name="Kiss B."/>
            <person name="Hess J."/>
            <person name="Varga T."/>
            <person name="Slot J."/>
            <person name="Riley R."/>
            <person name="Boka B."/>
            <person name="Rigling D."/>
            <person name="Barry K."/>
            <person name="Lee J."/>
            <person name="Mihaltcheva S."/>
            <person name="LaButti K."/>
            <person name="Lipzen A."/>
            <person name="Waldron R."/>
            <person name="Moloney N.M."/>
            <person name="Sperisen C."/>
            <person name="Kredics L."/>
            <person name="Vagvoelgyi C."/>
            <person name="Patrignani A."/>
            <person name="Fitzpatrick D."/>
            <person name="Nagy I."/>
            <person name="Doyle S."/>
            <person name="Anderson J.B."/>
            <person name="Grigoriev I.V."/>
            <person name="Gueldener U."/>
            <person name="Muensterkoetter M."/>
            <person name="Nagy L.G."/>
        </authorList>
    </citation>
    <scope>NUCLEOTIDE SEQUENCE [LARGE SCALE GENOMIC DNA]</scope>
    <source>
        <strain evidence="3">Ar21-2</strain>
    </source>
</reference>
<dbReference type="OMA" id="HATEIPN"/>
<dbReference type="OrthoDB" id="3163863at2759"/>
<evidence type="ECO:0000313" key="3">
    <source>
        <dbReference type="Proteomes" id="UP000217790"/>
    </source>
</evidence>
<proteinExistence type="predicted"/>
<keyword evidence="3" id="KW-1185">Reference proteome</keyword>
<keyword evidence="1" id="KW-1133">Transmembrane helix</keyword>
<feature type="transmembrane region" description="Helical" evidence="1">
    <location>
        <begin position="20"/>
        <end position="38"/>
    </location>
</feature>
<sequence length="287" mass="31974">MLLPQSAACRGEKRDGKDTMNALNVLAITWFAHFLWIFRMDGSYKKYSSSADPSGAAIPTLVETSGFMFEEPGNRPSTMSKQVMKRQDWICPITGVREEKHWDALAGDPDVLLTLISTIQKIPATLLTTWGIVRNSLALSDEEMKLIVPTLDDPSNGIAFELVTHQQFDKFKFSLHATEIPNVYTIRTYKRFRFLVPPTGGDQHRVVFRDYSNSDPPIALPNPTYLRLHAAIAGILHMCGAAGVMDQFEEKYGDGSSGSGLLAKSEYQFENLIHSLEVRSAMISARG</sequence>
<dbReference type="STRING" id="47427.A0A2H3CP72"/>
<dbReference type="AlphaFoldDB" id="A0A2H3CP72"/>
<keyword evidence="1" id="KW-0812">Transmembrane</keyword>
<evidence type="ECO:0000313" key="2">
    <source>
        <dbReference type="EMBL" id="PBK84869.1"/>
    </source>
</evidence>
<evidence type="ECO:0008006" key="4">
    <source>
        <dbReference type="Google" id="ProtNLM"/>
    </source>
</evidence>
<gene>
    <name evidence="2" type="ORF">ARMGADRAFT_597539</name>
</gene>
<evidence type="ECO:0000256" key="1">
    <source>
        <dbReference type="SAM" id="Phobius"/>
    </source>
</evidence>